<evidence type="ECO:0000256" key="1">
    <source>
        <dbReference type="ARBA" id="ARBA00022801"/>
    </source>
</evidence>
<feature type="signal peptide" evidence="3">
    <location>
        <begin position="1"/>
        <end position="25"/>
    </location>
</feature>
<dbReference type="InterPro" id="IPR023365">
    <property type="entry name" value="Sortase_dom-sf"/>
</dbReference>
<dbReference type="CDD" id="cd05829">
    <property type="entry name" value="Sortase_F"/>
    <property type="match status" value="1"/>
</dbReference>
<feature type="compositionally biased region" description="Pro residues" evidence="2">
    <location>
        <begin position="30"/>
        <end position="43"/>
    </location>
</feature>
<name>A0A1Q9LQA5_9PSEU</name>
<dbReference type="InterPro" id="IPR042001">
    <property type="entry name" value="Sortase_F"/>
</dbReference>
<proteinExistence type="predicted"/>
<reference evidence="4 5" key="1">
    <citation type="submission" date="2016-10" db="EMBL/GenBank/DDBJ databases">
        <title>The Draft Genome Sequence of Actinokineospora bangkokensis 44EHWT reveals the biosynthetic pathway of antifungal compounds Thailandins with unusual extender unit butylmalonyl-CoA.</title>
        <authorList>
            <person name="Greule A."/>
            <person name="Intra B."/>
            <person name="Flemming S."/>
            <person name="Rommel M.G."/>
            <person name="Panbangred W."/>
            <person name="Bechthold A."/>
        </authorList>
    </citation>
    <scope>NUCLEOTIDE SEQUENCE [LARGE SCALE GENOMIC DNA]</scope>
    <source>
        <strain evidence="4 5">44EHW</strain>
    </source>
</reference>
<dbReference type="EMBL" id="MKQR01000007">
    <property type="protein sequence ID" value="OLR94205.1"/>
    <property type="molecule type" value="Genomic_DNA"/>
</dbReference>
<dbReference type="Proteomes" id="UP000186040">
    <property type="component" value="Unassembled WGS sequence"/>
</dbReference>
<dbReference type="RefSeq" id="WP_075973587.1">
    <property type="nucleotide sequence ID" value="NZ_MKQR01000007.1"/>
</dbReference>
<protein>
    <submittedName>
        <fullName evidence="4">Class F sortase</fullName>
    </submittedName>
</protein>
<accession>A0A1Q9LQA5</accession>
<dbReference type="Pfam" id="PF04203">
    <property type="entry name" value="Sortase"/>
    <property type="match status" value="1"/>
</dbReference>
<dbReference type="GO" id="GO:0016787">
    <property type="term" value="F:hydrolase activity"/>
    <property type="evidence" value="ECO:0007669"/>
    <property type="project" value="UniProtKB-KW"/>
</dbReference>
<comment type="caution">
    <text evidence="4">The sequence shown here is derived from an EMBL/GenBank/DDBJ whole genome shotgun (WGS) entry which is preliminary data.</text>
</comment>
<dbReference type="AlphaFoldDB" id="A0A1Q9LQA5"/>
<gene>
    <name evidence="4" type="ORF">BJP25_10455</name>
</gene>
<evidence type="ECO:0000313" key="5">
    <source>
        <dbReference type="Proteomes" id="UP000186040"/>
    </source>
</evidence>
<feature type="chain" id="PRO_5012186907" evidence="3">
    <location>
        <begin position="26"/>
        <end position="195"/>
    </location>
</feature>
<dbReference type="PROSITE" id="PS51257">
    <property type="entry name" value="PROKAR_LIPOPROTEIN"/>
    <property type="match status" value="1"/>
</dbReference>
<sequence length="195" mass="20320">MTARWLALLVLLAGCAAPDPSGSTAGGPGTAPPATTPVTAPPVMPPRVVPTGLDVPTIGVAEGELVPLHLGGAGQLLPPTDFARVGWYADGPTPGDPGPAVLAGHVDSHRGPAVFYRLRDLRPGDAVVVRRSDGTTVTFTVDEVRRYPKSAFPTDDVYGPTPGAALRLITCGGDFDRTTRSYVDNIVVYASRRWA</sequence>
<dbReference type="SUPFAM" id="SSF63817">
    <property type="entry name" value="Sortase"/>
    <property type="match status" value="1"/>
</dbReference>
<dbReference type="InterPro" id="IPR005754">
    <property type="entry name" value="Sortase"/>
</dbReference>
<evidence type="ECO:0000256" key="2">
    <source>
        <dbReference type="SAM" id="MobiDB-lite"/>
    </source>
</evidence>
<keyword evidence="5" id="KW-1185">Reference proteome</keyword>
<keyword evidence="1" id="KW-0378">Hydrolase</keyword>
<evidence type="ECO:0000313" key="4">
    <source>
        <dbReference type="EMBL" id="OLR94205.1"/>
    </source>
</evidence>
<keyword evidence="3" id="KW-0732">Signal</keyword>
<organism evidence="4 5">
    <name type="scientific">Actinokineospora bangkokensis</name>
    <dbReference type="NCBI Taxonomy" id="1193682"/>
    <lineage>
        <taxon>Bacteria</taxon>
        <taxon>Bacillati</taxon>
        <taxon>Actinomycetota</taxon>
        <taxon>Actinomycetes</taxon>
        <taxon>Pseudonocardiales</taxon>
        <taxon>Pseudonocardiaceae</taxon>
        <taxon>Actinokineospora</taxon>
    </lineage>
</organism>
<dbReference type="NCBIfam" id="NF033748">
    <property type="entry name" value="class_F_sortase"/>
    <property type="match status" value="1"/>
</dbReference>
<evidence type="ECO:0000256" key="3">
    <source>
        <dbReference type="SAM" id="SignalP"/>
    </source>
</evidence>
<dbReference type="STRING" id="1193682.BJP25_10455"/>
<feature type="region of interest" description="Disordered" evidence="2">
    <location>
        <begin position="20"/>
        <end position="43"/>
    </location>
</feature>
<dbReference type="Gene3D" id="2.40.260.10">
    <property type="entry name" value="Sortase"/>
    <property type="match status" value="1"/>
</dbReference>